<gene>
    <name evidence="1" type="ORF">GCM10011608_56070</name>
</gene>
<evidence type="ECO:0000313" key="1">
    <source>
        <dbReference type="EMBL" id="GGM63563.1"/>
    </source>
</evidence>
<dbReference type="AlphaFoldDB" id="A0A917U7P4"/>
<name>A0A917U7P4_9ACTN</name>
<comment type="caution">
    <text evidence="1">The sequence shown here is derived from an EMBL/GenBank/DDBJ whole genome shotgun (WGS) entry which is preliminary data.</text>
</comment>
<reference evidence="1" key="1">
    <citation type="journal article" date="2014" name="Int. J. Syst. Evol. Microbiol.">
        <title>Complete genome sequence of Corynebacterium casei LMG S-19264T (=DSM 44701T), isolated from a smear-ripened cheese.</title>
        <authorList>
            <consortium name="US DOE Joint Genome Institute (JGI-PGF)"/>
            <person name="Walter F."/>
            <person name="Albersmeier A."/>
            <person name="Kalinowski J."/>
            <person name="Ruckert C."/>
        </authorList>
    </citation>
    <scope>NUCLEOTIDE SEQUENCE</scope>
    <source>
        <strain evidence="1">CGMCC 4.7312</strain>
    </source>
</reference>
<dbReference type="RefSeq" id="WP_268240698.1">
    <property type="nucleotide sequence ID" value="NZ_BMNB01000040.1"/>
</dbReference>
<proteinExistence type="predicted"/>
<accession>A0A917U7P4</accession>
<dbReference type="EMBL" id="BMNB01000040">
    <property type="protein sequence ID" value="GGM63563.1"/>
    <property type="molecule type" value="Genomic_DNA"/>
</dbReference>
<evidence type="ECO:0000313" key="2">
    <source>
        <dbReference type="Proteomes" id="UP000608890"/>
    </source>
</evidence>
<protein>
    <submittedName>
        <fullName evidence="1">Uncharacterized protein</fullName>
    </submittedName>
</protein>
<dbReference type="Proteomes" id="UP000608890">
    <property type="component" value="Unassembled WGS sequence"/>
</dbReference>
<reference evidence="1" key="2">
    <citation type="submission" date="2020-09" db="EMBL/GenBank/DDBJ databases">
        <authorList>
            <person name="Sun Q."/>
            <person name="Zhou Y."/>
        </authorList>
    </citation>
    <scope>NUCLEOTIDE SEQUENCE</scope>
    <source>
        <strain evidence="1">CGMCC 4.7312</strain>
    </source>
</reference>
<sequence>MPVGGIPVWIESGALYVGGVETLARKIARIVHANHLSRFDLK</sequence>
<keyword evidence="2" id="KW-1185">Reference proteome</keyword>
<organism evidence="1 2">
    <name type="scientific">Micromonospora sonchi</name>
    <dbReference type="NCBI Taxonomy" id="1763543"/>
    <lineage>
        <taxon>Bacteria</taxon>
        <taxon>Bacillati</taxon>
        <taxon>Actinomycetota</taxon>
        <taxon>Actinomycetes</taxon>
        <taxon>Micromonosporales</taxon>
        <taxon>Micromonosporaceae</taxon>
        <taxon>Micromonospora</taxon>
    </lineage>
</organism>